<dbReference type="GO" id="GO:0055085">
    <property type="term" value="P:transmembrane transport"/>
    <property type="evidence" value="ECO:0007669"/>
    <property type="project" value="InterPro"/>
</dbReference>
<reference evidence="8 9" key="2">
    <citation type="journal article" date="2010" name="Nucleic Acids Res.">
        <title>BeetleBase in 2010: revisions to provide comprehensive genomic information for Tribolium castaneum.</title>
        <authorList>
            <person name="Kim H.S."/>
            <person name="Murphy T."/>
            <person name="Xia J."/>
            <person name="Caragea D."/>
            <person name="Park Y."/>
            <person name="Beeman R.W."/>
            <person name="Lorenzen M.D."/>
            <person name="Butcher S."/>
            <person name="Manak J.R."/>
            <person name="Brown S.J."/>
        </authorList>
    </citation>
    <scope>GENOME REANNOTATION</scope>
    <source>
        <strain evidence="8 9">Georgia GA2</strain>
    </source>
</reference>
<dbReference type="InterPro" id="IPR051475">
    <property type="entry name" value="Diverse_Ion_Transporter"/>
</dbReference>
<evidence type="ECO:0000256" key="3">
    <source>
        <dbReference type="ARBA" id="ARBA00022692"/>
    </source>
</evidence>
<keyword evidence="2" id="KW-0813">Transport</keyword>
<dbReference type="PANTHER" id="PTHR43568">
    <property type="entry name" value="P PROTEIN"/>
    <property type="match status" value="1"/>
</dbReference>
<feature type="transmembrane region" description="Helical" evidence="6">
    <location>
        <begin position="395"/>
        <end position="415"/>
    </location>
</feature>
<sequence>MAATKPRIIPIPCTSHQHKESQTNIEDSLKVFLSTDMEFKVKKEKWRDLAKQLKIAVFVGIWIVCSCALMTKNVKVQHMHQLSISSGETKSFLIFEEPQNTHFRVTLEGALLPSCYENLSVNFLNVWVQLVVLKQPSRKLKPSNVLLVQNVSDLWEVALVPEKLIDVVPAVTHEKTFHLNSIKVGDFNNSLLEVRFSTNMKTNFPLSLGYNLEPINTDLGIIYAGLVLIGLYIAIIFELVHRTLAAMLASTMSVAILAVLNARPTLAEIVSWIDIETLLLLFSMMTLVTILSETGIFDYMSVLAYKITGGKIWPLINTLCLTTAIFSCFLDNVTTTLLTTPVTVKLCEVMKLNPVPVLMYMLIFANIGGAITPIGDPPNVIIASNADVIRSGINFGTFTLHMGVGSIIAFLVVYAQLRYSHRDLKLFKYAEPTEVQELRREIAVWKRAAASLSSYSKDEDTVKESLLRRSTTLLGKLKLTANITSSNIENYTTNLKDLQRQYPIRNKVLLIKSGITLSLVICVFFLHSIPAMSILGLGWTALLGTLLLLLLYDKEDIEGILGRVEWSTLLFFASLFILMEALSRLGLIDWVGKQTQTVIMSVDQDSRLTVAIVLILWVSGIASAFVDNLPLTTMMIRIATNLANDQELQLPLQPLIWALSFGACLGGNGSLFGSSSNIVCAGVAEQHGYRFTFLQFTKVGLPVTITSMAVITVYLIVCHVVFCWH</sequence>
<dbReference type="KEGG" id="tca:660548"/>
<dbReference type="AlphaFoldDB" id="D2A4A9"/>
<organism evidence="8 9">
    <name type="scientific">Tribolium castaneum</name>
    <name type="common">Red flour beetle</name>
    <dbReference type="NCBI Taxonomy" id="7070"/>
    <lineage>
        <taxon>Eukaryota</taxon>
        <taxon>Metazoa</taxon>
        <taxon>Ecdysozoa</taxon>
        <taxon>Arthropoda</taxon>
        <taxon>Hexapoda</taxon>
        <taxon>Insecta</taxon>
        <taxon>Pterygota</taxon>
        <taxon>Neoptera</taxon>
        <taxon>Endopterygota</taxon>
        <taxon>Coleoptera</taxon>
        <taxon>Polyphaga</taxon>
        <taxon>Cucujiformia</taxon>
        <taxon>Tenebrionidae</taxon>
        <taxon>Tenebrionidae incertae sedis</taxon>
        <taxon>Tribolium</taxon>
    </lineage>
</organism>
<feature type="transmembrane region" description="Helical" evidence="6">
    <location>
        <begin position="532"/>
        <end position="552"/>
    </location>
</feature>
<evidence type="ECO:0000256" key="4">
    <source>
        <dbReference type="ARBA" id="ARBA00022989"/>
    </source>
</evidence>
<dbReference type="FunCoup" id="D2A4A9">
    <property type="interactions" value="2"/>
</dbReference>
<evidence type="ECO:0000256" key="1">
    <source>
        <dbReference type="ARBA" id="ARBA00004141"/>
    </source>
</evidence>
<feature type="transmembrane region" description="Helical" evidence="6">
    <location>
        <begin position="699"/>
        <end position="722"/>
    </location>
</feature>
<dbReference type="PANTHER" id="PTHR43568:SF1">
    <property type="entry name" value="P PROTEIN"/>
    <property type="match status" value="1"/>
</dbReference>
<evidence type="ECO:0000259" key="7">
    <source>
        <dbReference type="Pfam" id="PF03600"/>
    </source>
</evidence>
<dbReference type="Proteomes" id="UP000007266">
    <property type="component" value="Linkage group 6"/>
</dbReference>
<name>D2A4A9_TRICA</name>
<evidence type="ECO:0000313" key="8">
    <source>
        <dbReference type="EMBL" id="EFA05644.1"/>
    </source>
</evidence>
<evidence type="ECO:0000313" key="9">
    <source>
        <dbReference type="Proteomes" id="UP000007266"/>
    </source>
</evidence>
<dbReference type="InterPro" id="IPR004680">
    <property type="entry name" value="Cit_transptr-like_dom"/>
</dbReference>
<dbReference type="HOGENOM" id="CLU_011920_2_0_1"/>
<evidence type="ECO:0000256" key="6">
    <source>
        <dbReference type="SAM" id="Phobius"/>
    </source>
</evidence>
<keyword evidence="3 6" id="KW-0812">Transmembrane</keyword>
<protein>
    <submittedName>
        <fullName evidence="8">P protein-like Protein</fullName>
    </submittedName>
</protein>
<dbReference type="InParanoid" id="D2A4A9"/>
<dbReference type="CDD" id="cd01116">
    <property type="entry name" value="P_permease"/>
    <property type="match status" value="1"/>
</dbReference>
<keyword evidence="4 6" id="KW-1133">Transmembrane helix</keyword>
<feature type="domain" description="Citrate transporter-like" evidence="7">
    <location>
        <begin position="232"/>
        <end position="662"/>
    </location>
</feature>
<dbReference type="eggNOG" id="KOG2639">
    <property type="taxonomic scope" value="Eukaryota"/>
</dbReference>
<reference evidence="8 9" key="1">
    <citation type="journal article" date="2008" name="Nature">
        <title>The genome of the model beetle and pest Tribolium castaneum.</title>
        <authorList>
            <consortium name="Tribolium Genome Sequencing Consortium"/>
            <person name="Richards S."/>
            <person name="Gibbs R.A."/>
            <person name="Weinstock G.M."/>
            <person name="Brown S.J."/>
            <person name="Denell R."/>
            <person name="Beeman R.W."/>
            <person name="Gibbs R."/>
            <person name="Beeman R.W."/>
            <person name="Brown S.J."/>
            <person name="Bucher G."/>
            <person name="Friedrich M."/>
            <person name="Grimmelikhuijzen C.J."/>
            <person name="Klingler M."/>
            <person name="Lorenzen M."/>
            <person name="Richards S."/>
            <person name="Roth S."/>
            <person name="Schroder R."/>
            <person name="Tautz D."/>
            <person name="Zdobnov E.M."/>
            <person name="Muzny D."/>
            <person name="Gibbs R.A."/>
            <person name="Weinstock G.M."/>
            <person name="Attaway T."/>
            <person name="Bell S."/>
            <person name="Buhay C.J."/>
            <person name="Chandrabose M.N."/>
            <person name="Chavez D."/>
            <person name="Clerk-Blankenburg K.P."/>
            <person name="Cree A."/>
            <person name="Dao M."/>
            <person name="Davis C."/>
            <person name="Chacko J."/>
            <person name="Dinh H."/>
            <person name="Dugan-Rocha S."/>
            <person name="Fowler G."/>
            <person name="Garner T.T."/>
            <person name="Garnes J."/>
            <person name="Gnirke A."/>
            <person name="Hawes A."/>
            <person name="Hernandez J."/>
            <person name="Hines S."/>
            <person name="Holder M."/>
            <person name="Hume J."/>
            <person name="Jhangiani S.N."/>
            <person name="Joshi V."/>
            <person name="Khan Z.M."/>
            <person name="Jackson L."/>
            <person name="Kovar C."/>
            <person name="Kowis A."/>
            <person name="Lee S."/>
            <person name="Lewis L.R."/>
            <person name="Margolis J."/>
            <person name="Morgan M."/>
            <person name="Nazareth L.V."/>
            <person name="Nguyen N."/>
            <person name="Okwuonu G."/>
            <person name="Parker D."/>
            <person name="Richards S."/>
            <person name="Ruiz S.J."/>
            <person name="Santibanez J."/>
            <person name="Savard J."/>
            <person name="Scherer S.E."/>
            <person name="Schneider B."/>
            <person name="Sodergren E."/>
            <person name="Tautz D."/>
            <person name="Vattahil S."/>
            <person name="Villasana D."/>
            <person name="White C.S."/>
            <person name="Wright R."/>
            <person name="Park Y."/>
            <person name="Beeman R.W."/>
            <person name="Lord J."/>
            <person name="Oppert B."/>
            <person name="Lorenzen M."/>
            <person name="Brown S."/>
            <person name="Wang L."/>
            <person name="Savard J."/>
            <person name="Tautz D."/>
            <person name="Richards S."/>
            <person name="Weinstock G."/>
            <person name="Gibbs R.A."/>
            <person name="Liu Y."/>
            <person name="Worley K."/>
            <person name="Weinstock G."/>
            <person name="Elsik C.G."/>
            <person name="Reese J.T."/>
            <person name="Elhaik E."/>
            <person name="Landan G."/>
            <person name="Graur D."/>
            <person name="Arensburger P."/>
            <person name="Atkinson P."/>
            <person name="Beeman R.W."/>
            <person name="Beidler J."/>
            <person name="Brown S.J."/>
            <person name="Demuth J.P."/>
            <person name="Drury D.W."/>
            <person name="Du Y.Z."/>
            <person name="Fujiwara H."/>
            <person name="Lorenzen M."/>
            <person name="Maselli V."/>
            <person name="Osanai M."/>
            <person name="Park Y."/>
            <person name="Robertson H.M."/>
            <person name="Tu Z."/>
            <person name="Wang J.J."/>
            <person name="Wang S."/>
            <person name="Richards S."/>
            <person name="Song H."/>
            <person name="Zhang L."/>
            <person name="Sodergren E."/>
            <person name="Werner D."/>
            <person name="Stanke M."/>
            <person name="Morgenstern B."/>
            <person name="Solovyev V."/>
            <person name="Kosarev P."/>
            <person name="Brown G."/>
            <person name="Chen H.C."/>
            <person name="Ermolaeva O."/>
            <person name="Hlavina W."/>
            <person name="Kapustin Y."/>
            <person name="Kiryutin B."/>
            <person name="Kitts P."/>
            <person name="Maglott D."/>
            <person name="Pruitt K."/>
            <person name="Sapojnikov V."/>
            <person name="Souvorov A."/>
            <person name="Mackey A.J."/>
            <person name="Waterhouse R.M."/>
            <person name="Wyder S."/>
            <person name="Zdobnov E.M."/>
            <person name="Zdobnov E.M."/>
            <person name="Wyder S."/>
            <person name="Kriventseva E.V."/>
            <person name="Kadowaki T."/>
            <person name="Bork P."/>
            <person name="Aranda M."/>
            <person name="Bao R."/>
            <person name="Beermann A."/>
            <person name="Berns N."/>
            <person name="Bolognesi R."/>
            <person name="Bonneton F."/>
            <person name="Bopp D."/>
            <person name="Brown S.J."/>
            <person name="Bucher G."/>
            <person name="Butts T."/>
            <person name="Chaumot A."/>
            <person name="Denell R.E."/>
            <person name="Ferrier D.E."/>
            <person name="Friedrich M."/>
            <person name="Gordon C.M."/>
            <person name="Jindra M."/>
            <person name="Klingler M."/>
            <person name="Lan Q."/>
            <person name="Lattorff H.M."/>
            <person name="Laudet V."/>
            <person name="von Levetsow C."/>
            <person name="Liu Z."/>
            <person name="Lutz R."/>
            <person name="Lynch J.A."/>
            <person name="da Fonseca R.N."/>
            <person name="Posnien N."/>
            <person name="Reuter R."/>
            <person name="Roth S."/>
            <person name="Savard J."/>
            <person name="Schinko J.B."/>
            <person name="Schmitt C."/>
            <person name="Schoppmeier M."/>
            <person name="Schroder R."/>
            <person name="Shippy T.D."/>
            <person name="Simonnet F."/>
            <person name="Marques-Souza H."/>
            <person name="Tautz D."/>
            <person name="Tomoyasu Y."/>
            <person name="Trauner J."/>
            <person name="Van der Zee M."/>
            <person name="Vervoort M."/>
            <person name="Wittkopp N."/>
            <person name="Wimmer E.A."/>
            <person name="Yang X."/>
            <person name="Jones A.K."/>
            <person name="Sattelle D.B."/>
            <person name="Ebert P.R."/>
            <person name="Nelson D."/>
            <person name="Scott J.G."/>
            <person name="Beeman R.W."/>
            <person name="Muthukrishnan S."/>
            <person name="Kramer K.J."/>
            <person name="Arakane Y."/>
            <person name="Beeman R.W."/>
            <person name="Zhu Q."/>
            <person name="Hogenkamp D."/>
            <person name="Dixit R."/>
            <person name="Oppert B."/>
            <person name="Jiang H."/>
            <person name="Zou Z."/>
            <person name="Marshall J."/>
            <person name="Elpidina E."/>
            <person name="Vinokurov K."/>
            <person name="Oppert C."/>
            <person name="Zou Z."/>
            <person name="Evans J."/>
            <person name="Lu Z."/>
            <person name="Zhao P."/>
            <person name="Sumathipala N."/>
            <person name="Altincicek B."/>
            <person name="Vilcinskas A."/>
            <person name="Williams M."/>
            <person name="Hultmark D."/>
            <person name="Hetru C."/>
            <person name="Jiang H."/>
            <person name="Grimmelikhuijzen C.J."/>
            <person name="Hauser F."/>
            <person name="Cazzamali G."/>
            <person name="Williamson M."/>
            <person name="Park Y."/>
            <person name="Li B."/>
            <person name="Tanaka Y."/>
            <person name="Predel R."/>
            <person name="Neupert S."/>
            <person name="Schachtner J."/>
            <person name="Verleyen P."/>
            <person name="Raible F."/>
            <person name="Bork P."/>
            <person name="Friedrich M."/>
            <person name="Walden K.K."/>
            <person name="Robertson H.M."/>
            <person name="Angeli S."/>
            <person name="Foret S."/>
            <person name="Bucher G."/>
            <person name="Schuetz S."/>
            <person name="Maleszka R."/>
            <person name="Wimmer E.A."/>
            <person name="Beeman R.W."/>
            <person name="Lorenzen M."/>
            <person name="Tomoyasu Y."/>
            <person name="Miller S.C."/>
            <person name="Grossmann D."/>
            <person name="Bucher G."/>
        </authorList>
    </citation>
    <scope>NUCLEOTIDE SEQUENCE [LARGE SCALE GENOMIC DNA]</scope>
    <source>
        <strain evidence="8 9">Georgia GA2</strain>
    </source>
</reference>
<gene>
    <name evidence="8" type="primary">AUGUSTUS-3.0.2_15853</name>
    <name evidence="8" type="ORF">TcasGA2_TC015853</name>
</gene>
<evidence type="ECO:0000256" key="5">
    <source>
        <dbReference type="ARBA" id="ARBA00023136"/>
    </source>
</evidence>
<feature type="transmembrane region" description="Helical" evidence="6">
    <location>
        <begin position="564"/>
        <end position="588"/>
    </location>
</feature>
<dbReference type="PhylomeDB" id="D2A4A9"/>
<feature type="transmembrane region" description="Helical" evidence="6">
    <location>
        <begin position="608"/>
        <end position="626"/>
    </location>
</feature>
<dbReference type="STRING" id="7070.D2A4A9"/>
<evidence type="ECO:0000256" key="2">
    <source>
        <dbReference type="ARBA" id="ARBA00022448"/>
    </source>
</evidence>
<keyword evidence="5 6" id="KW-0472">Membrane</keyword>
<dbReference type="EMBL" id="KQ971348">
    <property type="protein sequence ID" value="EFA05644.1"/>
    <property type="molecule type" value="Genomic_DNA"/>
</dbReference>
<dbReference type="OMA" id="HHEETAM"/>
<dbReference type="GO" id="GO:0016020">
    <property type="term" value="C:membrane"/>
    <property type="evidence" value="ECO:0007669"/>
    <property type="project" value="UniProtKB-SubCell"/>
</dbReference>
<feature type="transmembrane region" description="Helical" evidence="6">
    <location>
        <begin position="269"/>
        <end position="292"/>
    </location>
</feature>
<feature type="transmembrane region" description="Helical" evidence="6">
    <location>
        <begin position="355"/>
        <end position="375"/>
    </location>
</feature>
<dbReference type="Pfam" id="PF03600">
    <property type="entry name" value="CitMHS"/>
    <property type="match status" value="1"/>
</dbReference>
<feature type="transmembrane region" description="Helical" evidence="6">
    <location>
        <begin position="508"/>
        <end position="526"/>
    </location>
</feature>
<feature type="transmembrane region" description="Helical" evidence="6">
    <location>
        <begin position="243"/>
        <end position="262"/>
    </location>
</feature>
<feature type="transmembrane region" description="Helical" evidence="6">
    <location>
        <begin position="312"/>
        <end position="334"/>
    </location>
</feature>
<comment type="subcellular location">
    <subcellularLocation>
        <location evidence="1">Membrane</location>
        <topology evidence="1">Multi-pass membrane protein</topology>
    </subcellularLocation>
</comment>
<dbReference type="OrthoDB" id="442352at2759"/>
<proteinExistence type="predicted"/>
<accession>D2A4A9</accession>
<keyword evidence="9" id="KW-1185">Reference proteome</keyword>
<feature type="transmembrane region" description="Helical" evidence="6">
    <location>
        <begin position="219"/>
        <end position="237"/>
    </location>
</feature>